<accession>A0A8E2F3L3</accession>
<name>A0A8E2F3L3_9PEZI</name>
<dbReference type="InterPro" id="IPR036691">
    <property type="entry name" value="Endo/exonu/phosph_ase_sf"/>
</dbReference>
<evidence type="ECO:0000259" key="2">
    <source>
        <dbReference type="SMART" id="SM00128"/>
    </source>
</evidence>
<dbReference type="SMART" id="SM00128">
    <property type="entry name" value="IPPc"/>
    <property type="match status" value="1"/>
</dbReference>
<protein>
    <submittedName>
        <fullName evidence="3">DNase I-like protein</fullName>
    </submittedName>
</protein>
<feature type="compositionally biased region" description="Polar residues" evidence="1">
    <location>
        <begin position="369"/>
        <end position="388"/>
    </location>
</feature>
<organism evidence="3 4">
    <name type="scientific">Glonium stellatum</name>
    <dbReference type="NCBI Taxonomy" id="574774"/>
    <lineage>
        <taxon>Eukaryota</taxon>
        <taxon>Fungi</taxon>
        <taxon>Dikarya</taxon>
        <taxon>Ascomycota</taxon>
        <taxon>Pezizomycotina</taxon>
        <taxon>Dothideomycetes</taxon>
        <taxon>Pleosporomycetidae</taxon>
        <taxon>Gloniales</taxon>
        <taxon>Gloniaceae</taxon>
        <taxon>Glonium</taxon>
    </lineage>
</organism>
<dbReference type="PANTHER" id="PTHR11200:SF240">
    <property type="entry name" value="INOSITOL POLYPHOSPHATE 5-PHOSPHATASE C9G1.10C-RELATED"/>
    <property type="match status" value="1"/>
</dbReference>
<keyword evidence="4" id="KW-1185">Reference proteome</keyword>
<dbReference type="InterPro" id="IPR046985">
    <property type="entry name" value="IP5"/>
</dbReference>
<dbReference type="InterPro" id="IPR015943">
    <property type="entry name" value="WD40/YVTN_repeat-like_dom_sf"/>
</dbReference>
<evidence type="ECO:0000313" key="3">
    <source>
        <dbReference type="EMBL" id="OCL09476.1"/>
    </source>
</evidence>
<dbReference type="InterPro" id="IPR036322">
    <property type="entry name" value="WD40_repeat_dom_sf"/>
</dbReference>
<dbReference type="OrthoDB" id="2248459at2759"/>
<feature type="region of interest" description="Disordered" evidence="1">
    <location>
        <begin position="400"/>
        <end position="446"/>
    </location>
</feature>
<feature type="compositionally biased region" description="Polar residues" evidence="1">
    <location>
        <begin position="149"/>
        <end position="161"/>
    </location>
</feature>
<dbReference type="Proteomes" id="UP000250140">
    <property type="component" value="Unassembled WGS sequence"/>
</dbReference>
<feature type="compositionally biased region" description="Polar residues" evidence="1">
    <location>
        <begin position="229"/>
        <end position="244"/>
    </location>
</feature>
<feature type="compositionally biased region" description="Basic and acidic residues" evidence="1">
    <location>
        <begin position="162"/>
        <end position="174"/>
    </location>
</feature>
<feature type="compositionally biased region" description="Polar residues" evidence="1">
    <location>
        <begin position="299"/>
        <end position="311"/>
    </location>
</feature>
<dbReference type="GO" id="GO:0046856">
    <property type="term" value="P:phosphatidylinositol dephosphorylation"/>
    <property type="evidence" value="ECO:0007669"/>
    <property type="project" value="InterPro"/>
</dbReference>
<dbReference type="Gene3D" id="2.130.10.10">
    <property type="entry name" value="YVTN repeat-like/Quinoprotein amine dehydrogenase"/>
    <property type="match status" value="1"/>
</dbReference>
<feature type="region of interest" description="Disordered" evidence="1">
    <location>
        <begin position="1"/>
        <end position="388"/>
    </location>
</feature>
<dbReference type="SUPFAM" id="SSF50978">
    <property type="entry name" value="WD40 repeat-like"/>
    <property type="match status" value="1"/>
</dbReference>
<feature type="compositionally biased region" description="Basic and acidic residues" evidence="1">
    <location>
        <begin position="313"/>
        <end position="327"/>
    </location>
</feature>
<dbReference type="AlphaFoldDB" id="A0A8E2F3L3"/>
<feature type="compositionally biased region" description="Low complexity" evidence="1">
    <location>
        <begin position="113"/>
        <end position="123"/>
    </location>
</feature>
<reference evidence="3 4" key="1">
    <citation type="journal article" date="2016" name="Nat. Commun.">
        <title>Ectomycorrhizal ecology is imprinted in the genome of the dominant symbiotic fungus Cenococcum geophilum.</title>
        <authorList>
            <consortium name="DOE Joint Genome Institute"/>
            <person name="Peter M."/>
            <person name="Kohler A."/>
            <person name="Ohm R.A."/>
            <person name="Kuo A."/>
            <person name="Krutzmann J."/>
            <person name="Morin E."/>
            <person name="Arend M."/>
            <person name="Barry K.W."/>
            <person name="Binder M."/>
            <person name="Choi C."/>
            <person name="Clum A."/>
            <person name="Copeland A."/>
            <person name="Grisel N."/>
            <person name="Haridas S."/>
            <person name="Kipfer T."/>
            <person name="LaButti K."/>
            <person name="Lindquist E."/>
            <person name="Lipzen A."/>
            <person name="Maire R."/>
            <person name="Meier B."/>
            <person name="Mihaltcheva S."/>
            <person name="Molinier V."/>
            <person name="Murat C."/>
            <person name="Poggeler S."/>
            <person name="Quandt C.A."/>
            <person name="Sperisen C."/>
            <person name="Tritt A."/>
            <person name="Tisserant E."/>
            <person name="Crous P.W."/>
            <person name="Henrissat B."/>
            <person name="Nehls U."/>
            <person name="Egli S."/>
            <person name="Spatafora J.W."/>
            <person name="Grigoriev I.V."/>
            <person name="Martin F.M."/>
        </authorList>
    </citation>
    <scope>NUCLEOTIDE SEQUENCE [LARGE SCALE GENOMIC DNA]</scope>
    <source>
        <strain evidence="3 4">CBS 207.34</strain>
    </source>
</reference>
<proteinExistence type="predicted"/>
<feature type="domain" description="Inositol polyphosphate-related phosphatase" evidence="2">
    <location>
        <begin position="779"/>
        <end position="1121"/>
    </location>
</feature>
<evidence type="ECO:0000256" key="1">
    <source>
        <dbReference type="SAM" id="MobiDB-lite"/>
    </source>
</evidence>
<sequence>MQTSPTAYDKLERPEDQRSRLDSRTSLDIPRDNGPRTSSPHLSDFSGPGPLTPGIRTLRTPLSKPKSRPTSMIALSPPRSPPRVTVQSPNSPPKPSEPHIHAPIPSRAIPQGSLDTSSSRSGSPQANGARYFKIPSRSPTPAIEAKQTPFLQSTTVLTSSMDPRKVLFVEREGNSKVQSSAPGSGGPPPINRAGKPKILGKPLSFTETGNKATLAPESTVDPSEERISPFSTPPSSEGSFQGDESSPPPIHEHLKPRVSPAKYTASSRDSYFIPSPKNPSVADKNKSSDARTLGFQLKKQPQFSRTQTSSDLPEDRPGLPPRRDTVDIRASMSISRPQPPEPPIRRSMDNFRPTALGTDTAKFMPPPKRTQTFASQSTLSSQTFNPTNMLKSMPRASAELRRPIPSQIAQATSYTDDSDTEPPYDKTAPALTDYPDSSQANRRPPVFKDAIREIPTKYETKLFAVCGEYICTTGYVTRVWSLLTGELLMSLSHGDTVKVTAISFRPAKDVEDEGKQIWLGTNTGEIHEIDIPSQSVVFTKSNAHPRSAIIKIYRCAAEMWSLDDEGRIHIWPPDETGSPTLAQTPNSFRVPKGHTFSIISGTQLWIATGKDIRIFQRSNDVNSFIQILQRPLSQPNVGEVTSGAILSSQPDRIYFGHNDGKVTIYTKKDFACLGVINVSLYKISSLVGVGDYLWAGYITGMIYVYDTTSHPWKVKKDWHAHDSPIAGIVVDRTSIWKLDRLQVASLGTDNMLRLWDGMLRDDWLEAQMQEHDADYCDFREVTAVVMTWNAGAAKPTSLRHDERDANFFRELLQPQDPPDILVFGFQELVDLEDKKVTARSFFKSSKKKDATDQEHMSHQYRAWRDHLIRSIDEHMPSSQPYMLLHTANLVGLFTCIFVKTSERLKIRDVNAAEVKLGMGGLHGNKGALIVRFIIDDSSLCFINCHLAAGQTQTVHRNNDIAAIMETDALPARLDPAARSDIFVGGGDGSMILDHEICILNGDLNYRIDTMPRNTVIDAVKANNLSKLLERDQLLLSRKKNPGFRLRAFVEAPITFAPTYKYDVGTDNYDSSEKKRSPAWCDRLLYRGLGRIKQVDYRRHEVRVSDHRPVSGKFKVRVKTISPKRRILAQERCEQEFEEAKKRIATDIK</sequence>
<dbReference type="Gene3D" id="3.60.10.10">
    <property type="entry name" value="Endonuclease/exonuclease/phosphatase"/>
    <property type="match status" value="1"/>
</dbReference>
<gene>
    <name evidence="3" type="ORF">AOQ84DRAFT_291133</name>
</gene>
<dbReference type="GO" id="GO:0004439">
    <property type="term" value="F:phosphatidylinositol-4,5-bisphosphate 5-phosphatase activity"/>
    <property type="evidence" value="ECO:0007669"/>
    <property type="project" value="TreeGrafter"/>
</dbReference>
<dbReference type="InterPro" id="IPR000300">
    <property type="entry name" value="IPPc"/>
</dbReference>
<dbReference type="SUPFAM" id="SSF56219">
    <property type="entry name" value="DNase I-like"/>
    <property type="match status" value="1"/>
</dbReference>
<feature type="compositionally biased region" description="Basic and acidic residues" evidence="1">
    <location>
        <begin position="9"/>
        <end position="34"/>
    </location>
</feature>
<evidence type="ECO:0000313" key="4">
    <source>
        <dbReference type="Proteomes" id="UP000250140"/>
    </source>
</evidence>
<dbReference type="EMBL" id="KV749431">
    <property type="protein sequence ID" value="OCL09476.1"/>
    <property type="molecule type" value="Genomic_DNA"/>
</dbReference>
<dbReference type="FunFam" id="3.60.10.10:FF:000036">
    <property type="entry name" value="Inositol polyphosphate phosphatase, putative"/>
    <property type="match status" value="1"/>
</dbReference>
<dbReference type="Pfam" id="PF22669">
    <property type="entry name" value="Exo_endo_phos2"/>
    <property type="match status" value="1"/>
</dbReference>
<dbReference type="PANTHER" id="PTHR11200">
    <property type="entry name" value="INOSITOL 5-PHOSPHATASE"/>
    <property type="match status" value="1"/>
</dbReference>